<reference evidence="3" key="1">
    <citation type="journal article" date="2019" name="Int. J. Syst. Evol. Microbiol.">
        <title>The Global Catalogue of Microorganisms (GCM) 10K type strain sequencing project: providing services to taxonomists for standard genome sequencing and annotation.</title>
        <authorList>
            <consortium name="The Broad Institute Genomics Platform"/>
            <consortium name="The Broad Institute Genome Sequencing Center for Infectious Disease"/>
            <person name="Wu L."/>
            <person name="Ma J."/>
        </authorList>
    </citation>
    <scope>NUCLEOTIDE SEQUENCE [LARGE SCALE GENOMIC DNA]</scope>
    <source>
        <strain evidence="3">CCM 7403</strain>
    </source>
</reference>
<gene>
    <name evidence="2" type="ORF">GCM10007231_25230</name>
</gene>
<dbReference type="Proteomes" id="UP000630594">
    <property type="component" value="Unassembled WGS sequence"/>
</dbReference>
<comment type="caution">
    <text evidence="2">The sequence shown here is derived from an EMBL/GenBank/DDBJ whole genome shotgun (WGS) entry which is preliminary data.</text>
</comment>
<evidence type="ECO:0000313" key="3">
    <source>
        <dbReference type="Proteomes" id="UP000630594"/>
    </source>
</evidence>
<dbReference type="EMBL" id="BMCK01000004">
    <property type="protein sequence ID" value="GGD24963.1"/>
    <property type="molecule type" value="Genomic_DNA"/>
</dbReference>
<keyword evidence="3" id="KW-1185">Reference proteome</keyword>
<accession>A0ABQ1QFY3</accession>
<proteinExistence type="predicted"/>
<dbReference type="RefSeq" id="WP_202977734.1">
    <property type="nucleotide sequence ID" value="NZ_BMCK01000004.1"/>
</dbReference>
<evidence type="ECO:0000313" key="2">
    <source>
        <dbReference type="EMBL" id="GGD24963.1"/>
    </source>
</evidence>
<organism evidence="2 3">
    <name type="scientific">Nocardioides daphniae</name>
    <dbReference type="NCBI Taxonomy" id="402297"/>
    <lineage>
        <taxon>Bacteria</taxon>
        <taxon>Bacillati</taxon>
        <taxon>Actinomycetota</taxon>
        <taxon>Actinomycetes</taxon>
        <taxon>Propionibacteriales</taxon>
        <taxon>Nocardioidaceae</taxon>
        <taxon>Nocardioides</taxon>
    </lineage>
</organism>
<sequence>MRLVELKGRGSEPLTPVLVTDIGDAEITEDSSGQDGDAPPASGVPE</sequence>
<protein>
    <submittedName>
        <fullName evidence="2">Uncharacterized protein</fullName>
    </submittedName>
</protein>
<name>A0ABQ1QFY3_9ACTN</name>
<feature type="region of interest" description="Disordered" evidence="1">
    <location>
        <begin position="27"/>
        <end position="46"/>
    </location>
</feature>
<evidence type="ECO:0000256" key="1">
    <source>
        <dbReference type="SAM" id="MobiDB-lite"/>
    </source>
</evidence>